<dbReference type="PANTHER" id="PTHR23279">
    <property type="entry name" value="DEFECTIVE PROBOSCIS EXTENSION RESPONSE DPR -RELATED"/>
    <property type="match status" value="1"/>
</dbReference>
<evidence type="ECO:0000313" key="6">
    <source>
        <dbReference type="Proteomes" id="UP000070412"/>
    </source>
</evidence>
<dbReference type="SUPFAM" id="SSF48726">
    <property type="entry name" value="Immunoglobulin"/>
    <property type="match status" value="2"/>
</dbReference>
<evidence type="ECO:0000256" key="2">
    <source>
        <dbReference type="SAM" id="Phobius"/>
    </source>
</evidence>
<reference evidence="4" key="2">
    <citation type="submission" date="2020-01" db="EMBL/GenBank/DDBJ databases">
        <authorList>
            <person name="Korhonen P.K.K."/>
            <person name="Guangxu M.G."/>
            <person name="Wang T.W."/>
            <person name="Stroehlein A.J.S."/>
            <person name="Young N.D."/>
            <person name="Ang C.-S.A."/>
            <person name="Fernando D.W.F."/>
            <person name="Lu H.L."/>
            <person name="Taylor S.T."/>
            <person name="Ehtesham M.E.M."/>
            <person name="Najaraj S.H.N."/>
            <person name="Harsha G.H.G."/>
            <person name="Madugundu A.M."/>
            <person name="Renuse S.R."/>
            <person name="Holt D.H."/>
            <person name="Pandey A.P."/>
            <person name="Papenfuss A.P."/>
            <person name="Gasser R.B.G."/>
            <person name="Fischer K.F."/>
        </authorList>
    </citation>
    <scope>NUCLEOTIDE SEQUENCE</scope>
    <source>
        <strain evidence="4">SSS_KF_BRIS2020</strain>
    </source>
</reference>
<dbReference type="PANTHER" id="PTHR23279:SF46">
    <property type="entry name" value="DEFECTIVE PROBOSCIS EXTENSION RESPONSE 10, ISOFORM A-RELATED"/>
    <property type="match status" value="1"/>
</dbReference>
<keyword evidence="2" id="KW-0472">Membrane</keyword>
<organism evidence="4">
    <name type="scientific">Sarcoptes scabiei</name>
    <name type="common">Itch mite</name>
    <name type="synonym">Acarus scabiei</name>
    <dbReference type="NCBI Taxonomy" id="52283"/>
    <lineage>
        <taxon>Eukaryota</taxon>
        <taxon>Metazoa</taxon>
        <taxon>Ecdysozoa</taxon>
        <taxon>Arthropoda</taxon>
        <taxon>Chelicerata</taxon>
        <taxon>Arachnida</taxon>
        <taxon>Acari</taxon>
        <taxon>Acariformes</taxon>
        <taxon>Sarcoptiformes</taxon>
        <taxon>Astigmata</taxon>
        <taxon>Psoroptidia</taxon>
        <taxon>Sarcoptoidea</taxon>
        <taxon>Sarcoptidae</taxon>
        <taxon>Sarcoptinae</taxon>
        <taxon>Sarcoptes</taxon>
    </lineage>
</organism>
<dbReference type="InterPro" id="IPR036179">
    <property type="entry name" value="Ig-like_dom_sf"/>
</dbReference>
<dbReference type="GO" id="GO:0032589">
    <property type="term" value="C:neuron projection membrane"/>
    <property type="evidence" value="ECO:0007669"/>
    <property type="project" value="TreeGrafter"/>
</dbReference>
<feature type="compositionally biased region" description="Basic residues" evidence="1">
    <location>
        <begin position="623"/>
        <end position="632"/>
    </location>
</feature>
<dbReference type="GO" id="GO:0050808">
    <property type="term" value="P:synapse organization"/>
    <property type="evidence" value="ECO:0007669"/>
    <property type="project" value="TreeGrafter"/>
</dbReference>
<feature type="region of interest" description="Disordered" evidence="1">
    <location>
        <begin position="774"/>
        <end position="808"/>
    </location>
</feature>
<dbReference type="AlphaFoldDB" id="A0A834VD97"/>
<feature type="region of interest" description="Disordered" evidence="1">
    <location>
        <begin position="1122"/>
        <end position="1141"/>
    </location>
</feature>
<evidence type="ECO:0000313" key="4">
    <source>
        <dbReference type="EMBL" id="KAF7493227.1"/>
    </source>
</evidence>
<accession>A0A834VD97</accession>
<feature type="compositionally biased region" description="Low complexity" evidence="1">
    <location>
        <begin position="779"/>
        <end position="790"/>
    </location>
</feature>
<dbReference type="Gene3D" id="2.60.40.10">
    <property type="entry name" value="Immunoglobulins"/>
    <property type="match status" value="2"/>
</dbReference>
<gene>
    <name evidence="4" type="ORF">SSS_3559</name>
</gene>
<feature type="region of interest" description="Disordered" evidence="1">
    <location>
        <begin position="623"/>
        <end position="643"/>
    </location>
</feature>
<dbReference type="InterPro" id="IPR007110">
    <property type="entry name" value="Ig-like_dom"/>
</dbReference>
<name>A0A834VD97_SARSC</name>
<dbReference type="Pfam" id="PF07686">
    <property type="entry name" value="V-set"/>
    <property type="match status" value="1"/>
</dbReference>
<evidence type="ECO:0000256" key="1">
    <source>
        <dbReference type="SAM" id="MobiDB-lite"/>
    </source>
</evidence>
<dbReference type="InterPro" id="IPR003598">
    <property type="entry name" value="Ig_sub2"/>
</dbReference>
<dbReference type="SMART" id="SM00408">
    <property type="entry name" value="IGc2"/>
    <property type="match status" value="2"/>
</dbReference>
<keyword evidence="2" id="KW-0812">Transmembrane</keyword>
<evidence type="ECO:0000259" key="3">
    <source>
        <dbReference type="PROSITE" id="PS50835"/>
    </source>
</evidence>
<proteinExistence type="predicted"/>
<keyword evidence="2" id="KW-1133">Transmembrane helix</keyword>
<feature type="region of interest" description="Disordered" evidence="1">
    <location>
        <begin position="844"/>
        <end position="876"/>
    </location>
</feature>
<protein>
    <recommendedName>
        <fullName evidence="3">Ig-like domain-containing protein</fullName>
    </recommendedName>
</protein>
<reference evidence="6" key="1">
    <citation type="journal article" date="2020" name="PLoS Negl. Trop. Dis.">
        <title>High-quality nuclear genome for Sarcoptes scabiei-A critical resource for a neglected parasite.</title>
        <authorList>
            <person name="Korhonen P.K."/>
            <person name="Gasser R.B."/>
            <person name="Ma G."/>
            <person name="Wang T."/>
            <person name="Stroehlein A.J."/>
            <person name="Young N.D."/>
            <person name="Ang C.S."/>
            <person name="Fernando D.D."/>
            <person name="Lu H.C."/>
            <person name="Taylor S."/>
            <person name="Reynolds S.L."/>
            <person name="Mofiz E."/>
            <person name="Najaraj S.H."/>
            <person name="Gowda H."/>
            <person name="Madugundu A."/>
            <person name="Renuse S."/>
            <person name="Holt D."/>
            <person name="Pandey A."/>
            <person name="Papenfuss A.T."/>
            <person name="Fischer K."/>
        </authorList>
    </citation>
    <scope>NUCLEOTIDE SEQUENCE [LARGE SCALE GENOMIC DNA]</scope>
</reference>
<evidence type="ECO:0000313" key="5">
    <source>
        <dbReference type="EnsemblMetazoa" id="KAF7493227.1"/>
    </source>
</evidence>
<dbReference type="InterPro" id="IPR013106">
    <property type="entry name" value="Ig_V-set"/>
</dbReference>
<dbReference type="InterPro" id="IPR013783">
    <property type="entry name" value="Ig-like_fold"/>
</dbReference>
<dbReference type="InterPro" id="IPR003599">
    <property type="entry name" value="Ig_sub"/>
</dbReference>
<feature type="region of interest" description="Disordered" evidence="1">
    <location>
        <begin position="81"/>
        <end position="100"/>
    </location>
</feature>
<feature type="transmembrane region" description="Helical" evidence="2">
    <location>
        <begin position="252"/>
        <end position="269"/>
    </location>
</feature>
<feature type="domain" description="Ig-like" evidence="3">
    <location>
        <begin position="896"/>
        <end position="993"/>
    </location>
</feature>
<dbReference type="PROSITE" id="PS50835">
    <property type="entry name" value="IG_LIKE"/>
    <property type="match status" value="2"/>
</dbReference>
<feature type="transmembrane region" description="Helical" evidence="2">
    <location>
        <begin position="358"/>
        <end position="377"/>
    </location>
</feature>
<feature type="region of interest" description="Disordered" evidence="1">
    <location>
        <begin position="689"/>
        <end position="752"/>
    </location>
</feature>
<sequence length="1165" mass="136666">MIVFHLFRFFSIENIITSINIIILEQKNTNKCCVSSVQNYNLESKMFTNRKDYDDDEDGDSGGGGSDGGDDDECPVMNHFHHHHHRHKNQNQRKSSKKFHNQKEKIIAMINYCCCGLCGLCSRAKKTTITFDKCHQQFQQQKDCSFLGKKFCDNKMSDVHFSVDEEDHNEDHSNSDLNDRSVQRWHREESDYLSSLSTMSTNQLTINSSYIINLLDLKLDGWDFRSIKSLIFCERKESESLYHRNRHRSSDVVPYFSILVLSFVFSSYPPSSIKIKLKSLLINEDFKHRQKHLDYDRQQLHQEIVPKNRPKSSVTNSKISTNARSINQNNHFESINNIYFTRNQCFRNRNKSSIVRKILLRFMIVFTLIIALITRISTQTHRFSSMRTRSIVPSTSSSPSSITRSDQILCQRFFSSSQLKIALKNIIIADPMDEFDDSKPIHHHNHLDDSITRIHNCYSQLFKVSLEPNHIEQYQYHRLKKKIFSDRLIDETIPTPSLLLKNFNRCDCCWFLSHPNRFICINLSNENRSNKSDESLVGYHRKHFHQRSKRSVQERNKNASISLQEKMKKSLVTSSRTTPTIPSKKIIAMRKTFSMTNRSLPTNKSSYFRDHHQLYRTHPHNSLYHHHQHHNHNRNERTKQNRHSLRALKIVENRETSKQREDRHQKLRILNRKSIISKIPLFHDGIVRQSTYDQQQHRKKNKVKRSDNTNHKNHHNDSDKNNNNESNELIDDDIYGGGGGGPIRRSSPPYADDFDALQTARLYHFDESERISSENKWKQNQFQYDQQQQQHQKENQNEKRATMGSFRSLSFDQNEKKFVKKLNDSISDVVDSRQKKIIDENNGKSLGKINFNLDDDENHSDNDDSHPNPYPDSDHHHHHLLLQHQHDKYEELKRKPEREKFQYVNITSQAGHQAYIPCHIDSIGDKMVSWIRLKDFHLLTIGTLTYIQDDRFAVRNDHTALGGRISHQSKDWILLIKHVTIKDEGLYECQINSDPPKSQYFYLHIVVPVAEIVGGPNVFVRLGEPINLTCLITSSPEPPSFVFWYHNHRMINYDYQNSDQGQIHLQKSLDRSDTIFSRLMITKAKLDHSGNYTCSPSNAESTHTYVHVLQGEKRLSNDLQNDWDHQQQQQQQQAHHHQTSAASDWNNRFAIKLISFLCTIWIASK</sequence>
<dbReference type="OrthoDB" id="190835at2759"/>
<feature type="compositionally biased region" description="Basic and acidic residues" evidence="1">
    <location>
        <begin position="791"/>
        <end position="801"/>
    </location>
</feature>
<dbReference type="EnsemblMetazoa" id="SSS_3559s_mrna">
    <property type="protein sequence ID" value="KAF7493227.1"/>
    <property type="gene ID" value="SSS_3559"/>
</dbReference>
<feature type="region of interest" description="Disordered" evidence="1">
    <location>
        <begin position="545"/>
        <end position="579"/>
    </location>
</feature>
<dbReference type="EMBL" id="WVUK01000056">
    <property type="protein sequence ID" value="KAF7493227.1"/>
    <property type="molecule type" value="Genomic_DNA"/>
</dbReference>
<reference evidence="5" key="3">
    <citation type="submission" date="2022-06" db="UniProtKB">
        <authorList>
            <consortium name="EnsemblMetazoa"/>
        </authorList>
    </citation>
    <scope>IDENTIFICATION</scope>
</reference>
<feature type="compositionally biased region" description="Basic and acidic residues" evidence="1">
    <location>
        <begin position="704"/>
        <end position="722"/>
    </location>
</feature>
<dbReference type="Pfam" id="PF13927">
    <property type="entry name" value="Ig_3"/>
    <property type="match status" value="1"/>
</dbReference>
<feature type="domain" description="Ig-like" evidence="3">
    <location>
        <begin position="1008"/>
        <end position="1110"/>
    </location>
</feature>
<dbReference type="Proteomes" id="UP000070412">
    <property type="component" value="Unassembled WGS sequence"/>
</dbReference>
<dbReference type="InterPro" id="IPR037448">
    <property type="entry name" value="Zig-8"/>
</dbReference>
<dbReference type="SMART" id="SM00409">
    <property type="entry name" value="IG"/>
    <property type="match status" value="2"/>
</dbReference>
<keyword evidence="6" id="KW-1185">Reference proteome</keyword>